<reference evidence="14" key="1">
    <citation type="submission" date="2014-09" db="EMBL/GenBank/DDBJ databases">
        <authorList>
            <person name="Sharma Rahul"/>
            <person name="Thines Marco"/>
        </authorList>
    </citation>
    <scope>NUCLEOTIDE SEQUENCE [LARGE SCALE GENOMIC DNA]</scope>
</reference>
<dbReference type="InterPro" id="IPR002930">
    <property type="entry name" value="GCV_H"/>
</dbReference>
<evidence type="ECO:0000256" key="10">
    <source>
        <dbReference type="PIRSR" id="PIRSR617453-50"/>
    </source>
</evidence>
<organism evidence="13 14">
    <name type="scientific">Plasmopara halstedii</name>
    <name type="common">Downy mildew of sunflower</name>
    <dbReference type="NCBI Taxonomy" id="4781"/>
    <lineage>
        <taxon>Eukaryota</taxon>
        <taxon>Sar</taxon>
        <taxon>Stramenopiles</taxon>
        <taxon>Oomycota</taxon>
        <taxon>Peronosporomycetes</taxon>
        <taxon>Peronosporales</taxon>
        <taxon>Peronosporaceae</taxon>
        <taxon>Plasmopara</taxon>
    </lineage>
</organism>
<evidence type="ECO:0000256" key="2">
    <source>
        <dbReference type="ARBA" id="ARBA00004007"/>
    </source>
</evidence>
<dbReference type="GeneID" id="36405970"/>
<evidence type="ECO:0000256" key="8">
    <source>
        <dbReference type="ARBA" id="ARBA00022989"/>
    </source>
</evidence>
<dbReference type="OrthoDB" id="1704689at2759"/>
<evidence type="ECO:0000256" key="6">
    <source>
        <dbReference type="ARBA" id="ARBA00022823"/>
    </source>
</evidence>
<comment type="similarity">
    <text evidence="4">Belongs to the GcvH family.</text>
</comment>
<dbReference type="InterPro" id="IPR011053">
    <property type="entry name" value="Single_hybrid_motif"/>
</dbReference>
<sequence length="351" mass="38788">MALRGISQTFCARALKSTTSTAWKARAQRSVGYAFFSTKYTPQHEYVTLNGKEGTIGITDFAQNSLGDVVYVDLPAVGDKLAKGDAFGAVESVKAASDVYAPASGTVTAVNEDLAESPNLVNDEAMTGGWFIKLELDDVKDLDDLLDEAAYKELSEQARRDSIKKRNRRAVIYLAGTAIAWVGISYAAVPLYKIFCQMTGFGGTTQRAEDFTASKLTPREDAKPIRVTFDGGVSANMPWVFRPQQRDILLVPGETALAFYTAKNKSDKAITGVATYNVYPPSSGVYFNKIQCFCFEEQRLKPNEEIDMPVFFFIDPEICDDPFMNGVHNITLSYTFFKTDDINEEDVDDEV</sequence>
<dbReference type="GO" id="GO:0005507">
    <property type="term" value="F:copper ion binding"/>
    <property type="evidence" value="ECO:0007669"/>
    <property type="project" value="InterPro"/>
</dbReference>
<dbReference type="NCBIfam" id="TIGR00527">
    <property type="entry name" value="gcvH"/>
    <property type="match status" value="1"/>
</dbReference>
<evidence type="ECO:0000313" key="13">
    <source>
        <dbReference type="EMBL" id="CEG40731.1"/>
    </source>
</evidence>
<dbReference type="AlphaFoldDB" id="A0A0N7L580"/>
<keyword evidence="7" id="KW-0809">Transit peptide</keyword>
<dbReference type="SUPFAM" id="SSF110111">
    <property type="entry name" value="Ctag/Cox11"/>
    <property type="match status" value="1"/>
</dbReference>
<evidence type="ECO:0000256" key="9">
    <source>
        <dbReference type="ARBA" id="ARBA00023136"/>
    </source>
</evidence>
<comment type="function">
    <text evidence="2">Exerts its effect at some terminal stage of cytochrome c oxidase synthesis, probably by being involved in the insertion of the copper B into subunit I.</text>
</comment>
<protein>
    <submittedName>
        <fullName evidence="13">Glycine cleavage system h protein</fullName>
    </submittedName>
</protein>
<dbReference type="Pfam" id="PF01597">
    <property type="entry name" value="GCV_H"/>
    <property type="match status" value="1"/>
</dbReference>
<dbReference type="CDD" id="cd06848">
    <property type="entry name" value="GCS_H"/>
    <property type="match status" value="1"/>
</dbReference>
<feature type="domain" description="Lipoyl-binding" evidence="12">
    <location>
        <begin position="53"/>
        <end position="135"/>
    </location>
</feature>
<dbReference type="PROSITE" id="PS50968">
    <property type="entry name" value="BIOTINYL_LIPOYL"/>
    <property type="match status" value="1"/>
</dbReference>
<evidence type="ECO:0000256" key="11">
    <source>
        <dbReference type="SAM" id="Phobius"/>
    </source>
</evidence>
<dbReference type="InterPro" id="IPR000089">
    <property type="entry name" value="Biotin_lipoyl"/>
</dbReference>
<dbReference type="NCBIfam" id="NF003465">
    <property type="entry name" value="PRK05089.1"/>
    <property type="match status" value="1"/>
</dbReference>
<evidence type="ECO:0000256" key="1">
    <source>
        <dbReference type="ARBA" id="ARBA00001938"/>
    </source>
</evidence>
<name>A0A0N7L580_PLAHL</name>
<keyword evidence="9 11" id="KW-0472">Membrane</keyword>
<evidence type="ECO:0000259" key="12">
    <source>
        <dbReference type="PROSITE" id="PS50968"/>
    </source>
</evidence>
<feature type="transmembrane region" description="Helical" evidence="11">
    <location>
        <begin position="170"/>
        <end position="189"/>
    </location>
</feature>
<comment type="subcellular location">
    <subcellularLocation>
        <location evidence="3">Mitochondrion inner membrane</location>
        <topology evidence="3">Single-pass membrane protein</topology>
        <orientation evidence="3">Intermembrane side</orientation>
    </subcellularLocation>
</comment>
<dbReference type="InterPro" id="IPR033753">
    <property type="entry name" value="GCV_H/Fam206"/>
</dbReference>
<dbReference type="PROSITE" id="PS00189">
    <property type="entry name" value="LIPOYL"/>
    <property type="match status" value="1"/>
</dbReference>
<dbReference type="EMBL" id="CCYD01000523">
    <property type="protein sequence ID" value="CEG40731.1"/>
    <property type="molecule type" value="Genomic_DNA"/>
</dbReference>
<dbReference type="GO" id="GO:0005960">
    <property type="term" value="C:glycine cleavage complex"/>
    <property type="evidence" value="ECO:0007669"/>
    <property type="project" value="InterPro"/>
</dbReference>
<dbReference type="HAMAP" id="MF_00272">
    <property type="entry name" value="GcvH"/>
    <property type="match status" value="1"/>
</dbReference>
<proteinExistence type="inferred from homology"/>
<evidence type="ECO:0000256" key="3">
    <source>
        <dbReference type="ARBA" id="ARBA00004243"/>
    </source>
</evidence>
<dbReference type="NCBIfam" id="NF002270">
    <property type="entry name" value="PRK01202.1"/>
    <property type="match status" value="1"/>
</dbReference>
<dbReference type="Gene3D" id="2.40.50.100">
    <property type="match status" value="1"/>
</dbReference>
<dbReference type="HAMAP" id="MF_00155">
    <property type="entry name" value="CtaG"/>
    <property type="match status" value="1"/>
</dbReference>
<comment type="cofactor">
    <cofactor evidence="1">
        <name>(R)-lipoate</name>
        <dbReference type="ChEBI" id="CHEBI:83088"/>
    </cofactor>
</comment>
<dbReference type="Gene3D" id="2.60.370.10">
    <property type="entry name" value="Ctag/Cox11"/>
    <property type="match status" value="1"/>
</dbReference>
<keyword evidence="8 11" id="KW-1133">Transmembrane helix</keyword>
<dbReference type="PANTHER" id="PTHR21320">
    <property type="entry name" value="CYTOCHROME C OXIDASE ASSEMBLY PROTEIN COX11-RELATED"/>
    <property type="match status" value="1"/>
</dbReference>
<dbReference type="InterPro" id="IPR023471">
    <property type="entry name" value="CtaG/Cox11_dom_sf"/>
</dbReference>
<dbReference type="STRING" id="4781.A0A0N7L580"/>
<dbReference type="GO" id="GO:0019464">
    <property type="term" value="P:glycine decarboxylation via glycine cleavage system"/>
    <property type="evidence" value="ECO:0007669"/>
    <property type="project" value="InterPro"/>
</dbReference>
<keyword evidence="5 11" id="KW-0812">Transmembrane</keyword>
<evidence type="ECO:0000313" key="14">
    <source>
        <dbReference type="Proteomes" id="UP000054928"/>
    </source>
</evidence>
<evidence type="ECO:0000256" key="7">
    <source>
        <dbReference type="ARBA" id="ARBA00022946"/>
    </source>
</evidence>
<keyword evidence="6 10" id="KW-0450">Lipoyl</keyword>
<evidence type="ECO:0000256" key="5">
    <source>
        <dbReference type="ARBA" id="ARBA00022692"/>
    </source>
</evidence>
<dbReference type="Proteomes" id="UP000054928">
    <property type="component" value="Unassembled WGS sequence"/>
</dbReference>
<dbReference type="Pfam" id="PF04442">
    <property type="entry name" value="CtaG_Cox11"/>
    <property type="match status" value="1"/>
</dbReference>
<dbReference type="InterPro" id="IPR003016">
    <property type="entry name" value="2-oxoA_DH_lipoyl-BS"/>
</dbReference>
<evidence type="ECO:0000256" key="4">
    <source>
        <dbReference type="ARBA" id="ARBA00009249"/>
    </source>
</evidence>
<dbReference type="InterPro" id="IPR017453">
    <property type="entry name" value="GCV_H_sub"/>
</dbReference>
<accession>A0A0N7L580</accession>
<dbReference type="RefSeq" id="XP_024577100.1">
    <property type="nucleotide sequence ID" value="XM_024726421.1"/>
</dbReference>
<dbReference type="SUPFAM" id="SSF51230">
    <property type="entry name" value="Single hybrid motif"/>
    <property type="match status" value="1"/>
</dbReference>
<dbReference type="InterPro" id="IPR007533">
    <property type="entry name" value="Cyt_c_oxidase_assmbl_CtaG"/>
</dbReference>
<dbReference type="PANTHER" id="PTHR21320:SF3">
    <property type="entry name" value="CYTOCHROME C OXIDASE ASSEMBLY PROTEIN COX11, MITOCHONDRIAL-RELATED"/>
    <property type="match status" value="1"/>
</dbReference>
<dbReference type="GO" id="GO:0005743">
    <property type="term" value="C:mitochondrial inner membrane"/>
    <property type="evidence" value="ECO:0007669"/>
    <property type="project" value="UniProtKB-SubCell"/>
</dbReference>
<keyword evidence="14" id="KW-1185">Reference proteome</keyword>
<feature type="modified residue" description="N6-lipoyllysine" evidence="10">
    <location>
        <position position="94"/>
    </location>
</feature>
<dbReference type="FunFam" id="2.60.370.10:FF:000001">
    <property type="entry name" value="COX11 cytochrome c oxidase assembly homolog"/>
    <property type="match status" value="1"/>
</dbReference>